<keyword evidence="6" id="KW-1185">Reference proteome</keyword>
<dbReference type="Proteomes" id="UP000317881">
    <property type="component" value="Unassembled WGS sequence"/>
</dbReference>
<feature type="signal peptide" evidence="3">
    <location>
        <begin position="1"/>
        <end position="24"/>
    </location>
</feature>
<proteinExistence type="predicted"/>
<dbReference type="InterPro" id="IPR001434">
    <property type="entry name" value="OmcB-like_DUF11"/>
</dbReference>
<evidence type="ECO:0000313" key="5">
    <source>
        <dbReference type="EMBL" id="GEC09584.1"/>
    </source>
</evidence>
<feature type="region of interest" description="Disordered" evidence="1">
    <location>
        <begin position="596"/>
        <end position="618"/>
    </location>
</feature>
<feature type="transmembrane region" description="Helical" evidence="2">
    <location>
        <begin position="818"/>
        <end position="842"/>
    </location>
</feature>
<feature type="region of interest" description="Disordered" evidence="1">
    <location>
        <begin position="457"/>
        <end position="488"/>
    </location>
</feature>
<feature type="compositionally biased region" description="Low complexity" evidence="1">
    <location>
        <begin position="600"/>
        <end position="609"/>
    </location>
</feature>
<accession>A0A4Y3VRK0</accession>
<feature type="compositionally biased region" description="Low complexity" evidence="1">
    <location>
        <begin position="750"/>
        <end position="761"/>
    </location>
</feature>
<dbReference type="Pfam" id="PF01345">
    <property type="entry name" value="DUF11"/>
    <property type="match status" value="3"/>
</dbReference>
<dbReference type="InterPro" id="IPR013783">
    <property type="entry name" value="Ig-like_fold"/>
</dbReference>
<feature type="region of interest" description="Disordered" evidence="1">
    <location>
        <begin position="672"/>
        <end position="691"/>
    </location>
</feature>
<feature type="domain" description="DUF11" evidence="4">
    <location>
        <begin position="373"/>
        <end position="491"/>
    </location>
</feature>
<comment type="caution">
    <text evidence="5">The sequence shown here is derived from an EMBL/GenBank/DDBJ whole genome shotgun (WGS) entry which is preliminary data.</text>
</comment>
<feature type="chain" id="PRO_5039618529" description="DUF11 domain-containing protein" evidence="3">
    <location>
        <begin position="25"/>
        <end position="846"/>
    </location>
</feature>
<evidence type="ECO:0000256" key="2">
    <source>
        <dbReference type="SAM" id="Phobius"/>
    </source>
</evidence>
<dbReference type="AlphaFoldDB" id="A0A4Y3VRK0"/>
<organism evidence="5 6">
    <name type="scientific">Streptomyces spinoverrucosus</name>
    <dbReference type="NCBI Taxonomy" id="284043"/>
    <lineage>
        <taxon>Bacteria</taxon>
        <taxon>Bacillati</taxon>
        <taxon>Actinomycetota</taxon>
        <taxon>Actinomycetes</taxon>
        <taxon>Kitasatosporales</taxon>
        <taxon>Streptomycetaceae</taxon>
        <taxon>Streptomyces</taxon>
    </lineage>
</organism>
<dbReference type="GO" id="GO:0005975">
    <property type="term" value="P:carbohydrate metabolic process"/>
    <property type="evidence" value="ECO:0007669"/>
    <property type="project" value="UniProtKB-ARBA"/>
</dbReference>
<evidence type="ECO:0000259" key="4">
    <source>
        <dbReference type="Pfam" id="PF01345"/>
    </source>
</evidence>
<feature type="compositionally biased region" description="Low complexity" evidence="1">
    <location>
        <begin position="781"/>
        <end position="797"/>
    </location>
</feature>
<dbReference type="RefSeq" id="WP_141314406.1">
    <property type="nucleotide sequence ID" value="NZ_BJND01000075.1"/>
</dbReference>
<gene>
    <name evidence="5" type="ORF">SSP24_72390</name>
</gene>
<dbReference type="PANTHER" id="PTHR34819">
    <property type="entry name" value="LARGE CYSTEINE-RICH PERIPLASMIC PROTEIN OMCB"/>
    <property type="match status" value="1"/>
</dbReference>
<dbReference type="OrthoDB" id="158862at2"/>
<dbReference type="InterPro" id="IPR051172">
    <property type="entry name" value="Chlamydia_OmcB"/>
</dbReference>
<dbReference type="PANTHER" id="PTHR34819:SF3">
    <property type="entry name" value="CELL SURFACE PROTEIN"/>
    <property type="match status" value="1"/>
</dbReference>
<sequence>MAGSHSLKSSPSRKTAAAAAGALAACLLLPVAADLAGATGTRTVNIPFSSGRLVNGGFEQPAIPAGTNYFTDQVPGWSVITEAPEPEVELWSDGFDGGDGNGGVPADTGKQFLELNASLPTEQFQDVATTPGEKLVWSLAHRGRDGEDTMLVRIGPPDRSKLQPQTPQGRSSPDIVDGDKQWGHWQGTYVVPEGQHTTRIALTWKSASSGRHGVGNLIDSVYLGAEPSVQATVSADRVQRRDALTYTTVVDNSDGDSPMHQPVFTQDLPPHTTFVPGSLRVDNEPVTEQADSDRGAVDGEGIRIRLGAGATSGQDGELDAGQKTTVSYQLRVADDAPPGTVIRHRPTITHTLLPGQERTTLANETATELATADLSVSGAFTPAPLKAGKPAQYEVTVVNNGPDPALDVSVTGDIPTALTEASAAMNGATCDTSDASKKAVCRLPVLNSGQSAVMTVKGNVPAGHDPDSTVSAQAGADSRTADPAPANNSLSLEASAEASADLSLAMRIDNDQPQARQTVTYTVTAHNAGPSDARQVQITDDLPEGFTLHKATPSAGNFTDASGLWDLGTLRVGENAELTLTGQLPANTAEVTNTAQITRSTTPDPDSTPGKGNPGDDHVAQVTTAVTQVADLEVDKSVDTEQTRVGDRVTFDITVSNQGPSNATDVKVTDQLPPGLTHHSDDSDGAYNPDTGQWTITALPAGLSRTLKIEVQVDATGSITNQINAATSAAVDPSPCVWDCARATIQADKTPTTDPSSGPSEDPSRDPSEEPSSEPTPEPSGTPSATPSPQASPGASTEPDRKESSQDSSGDSLATTGAAAVAGISALACLFLVGGALTVYALRRRR</sequence>
<feature type="compositionally biased region" description="Polar residues" evidence="1">
    <location>
        <begin position="162"/>
        <end position="171"/>
    </location>
</feature>
<dbReference type="InterPro" id="IPR047589">
    <property type="entry name" value="DUF11_rpt"/>
</dbReference>
<keyword evidence="2" id="KW-1133">Transmembrane helix</keyword>
<reference evidence="5 6" key="1">
    <citation type="submission" date="2019-06" db="EMBL/GenBank/DDBJ databases">
        <title>Whole genome shotgun sequence of Streptomyces spinoverrucosus NBRC 14228.</title>
        <authorList>
            <person name="Hosoyama A."/>
            <person name="Uohara A."/>
            <person name="Ohji S."/>
            <person name="Ichikawa N."/>
        </authorList>
    </citation>
    <scope>NUCLEOTIDE SEQUENCE [LARGE SCALE GENOMIC DNA]</scope>
    <source>
        <strain evidence="5 6">NBRC 14228</strain>
    </source>
</reference>
<dbReference type="Gene3D" id="2.60.40.10">
    <property type="entry name" value="Immunoglobulins"/>
    <property type="match status" value="2"/>
</dbReference>
<name>A0A4Y3VRK0_9ACTN</name>
<dbReference type="NCBIfam" id="TIGR01451">
    <property type="entry name" value="B_ant_repeat"/>
    <property type="match status" value="4"/>
</dbReference>
<feature type="region of interest" description="Disordered" evidence="1">
    <location>
        <begin position="149"/>
        <end position="175"/>
    </location>
</feature>
<keyword evidence="2" id="KW-0812">Transmembrane</keyword>
<evidence type="ECO:0000256" key="3">
    <source>
        <dbReference type="SAM" id="SignalP"/>
    </source>
</evidence>
<keyword evidence="3" id="KW-0732">Signal</keyword>
<evidence type="ECO:0000256" key="1">
    <source>
        <dbReference type="SAM" id="MobiDB-lite"/>
    </source>
</evidence>
<evidence type="ECO:0000313" key="6">
    <source>
        <dbReference type="Proteomes" id="UP000317881"/>
    </source>
</evidence>
<dbReference type="EMBL" id="BJND01000075">
    <property type="protein sequence ID" value="GEC09584.1"/>
    <property type="molecule type" value="Genomic_DNA"/>
</dbReference>
<feature type="domain" description="DUF11" evidence="4">
    <location>
        <begin position="501"/>
        <end position="608"/>
    </location>
</feature>
<dbReference type="Gene3D" id="2.60.40.1170">
    <property type="entry name" value="Mu homology domain, subdomain B"/>
    <property type="match status" value="1"/>
</dbReference>
<feature type="region of interest" description="Disordered" evidence="1">
    <location>
        <begin position="746"/>
        <end position="815"/>
    </location>
</feature>
<keyword evidence="2" id="KW-0472">Membrane</keyword>
<feature type="domain" description="DUF11" evidence="4">
    <location>
        <begin position="631"/>
        <end position="735"/>
    </location>
</feature>
<protein>
    <recommendedName>
        <fullName evidence="4">DUF11 domain-containing protein</fullName>
    </recommendedName>
</protein>